<proteinExistence type="predicted"/>
<dbReference type="CDD" id="cd00060">
    <property type="entry name" value="FHA"/>
    <property type="match status" value="2"/>
</dbReference>
<feature type="compositionally biased region" description="Low complexity" evidence="1">
    <location>
        <begin position="923"/>
        <end position="934"/>
    </location>
</feature>
<comment type="caution">
    <text evidence="4">The sequence shown here is derived from an EMBL/GenBank/DDBJ whole genome shotgun (WGS) entry which is preliminary data.</text>
</comment>
<dbReference type="InterPro" id="IPR000253">
    <property type="entry name" value="FHA_dom"/>
</dbReference>
<feature type="transmembrane region" description="Helical" evidence="2">
    <location>
        <begin position="43"/>
        <end position="68"/>
    </location>
</feature>
<feature type="region of interest" description="Disordered" evidence="1">
    <location>
        <begin position="1483"/>
        <end position="1514"/>
    </location>
</feature>
<feature type="compositionally biased region" description="Basic and acidic residues" evidence="1">
    <location>
        <begin position="1494"/>
        <end position="1508"/>
    </location>
</feature>
<dbReference type="SUPFAM" id="SSF49879">
    <property type="entry name" value="SMAD/FHA domain"/>
    <property type="match status" value="2"/>
</dbReference>
<feature type="compositionally biased region" description="Basic and acidic residues" evidence="1">
    <location>
        <begin position="1113"/>
        <end position="1123"/>
    </location>
</feature>
<feature type="compositionally biased region" description="Polar residues" evidence="1">
    <location>
        <begin position="1100"/>
        <end position="1111"/>
    </location>
</feature>
<evidence type="ECO:0000256" key="2">
    <source>
        <dbReference type="SAM" id="Phobius"/>
    </source>
</evidence>
<feature type="region of interest" description="Disordered" evidence="1">
    <location>
        <begin position="1100"/>
        <end position="1127"/>
    </location>
</feature>
<feature type="region of interest" description="Disordered" evidence="1">
    <location>
        <begin position="1526"/>
        <end position="1545"/>
    </location>
</feature>
<dbReference type="InterPro" id="IPR008984">
    <property type="entry name" value="SMAD_FHA_dom_sf"/>
</dbReference>
<keyword evidence="2" id="KW-0812">Transmembrane</keyword>
<evidence type="ECO:0000256" key="1">
    <source>
        <dbReference type="SAM" id="MobiDB-lite"/>
    </source>
</evidence>
<feature type="compositionally biased region" description="Polar residues" evidence="1">
    <location>
        <begin position="944"/>
        <end position="961"/>
    </location>
</feature>
<protein>
    <submittedName>
        <fullName evidence="4">SMAD/FHA domain</fullName>
    </submittedName>
</protein>
<feature type="compositionally biased region" description="Polar residues" evidence="1">
    <location>
        <begin position="1303"/>
        <end position="1317"/>
    </location>
</feature>
<dbReference type="PROSITE" id="PS50006">
    <property type="entry name" value="FHA_DOMAIN"/>
    <property type="match status" value="1"/>
</dbReference>
<dbReference type="Proteomes" id="UP000054937">
    <property type="component" value="Unassembled WGS sequence"/>
</dbReference>
<evidence type="ECO:0000313" key="4">
    <source>
        <dbReference type="EMBL" id="KRX05162.1"/>
    </source>
</evidence>
<reference evidence="4 5" key="1">
    <citation type="journal article" date="2015" name="Sci. Rep.">
        <title>Genome of the facultative scuticociliatosis pathogen Pseudocohnilembus persalinus provides insight into its virulence through horizontal gene transfer.</title>
        <authorList>
            <person name="Xiong J."/>
            <person name="Wang G."/>
            <person name="Cheng J."/>
            <person name="Tian M."/>
            <person name="Pan X."/>
            <person name="Warren A."/>
            <person name="Jiang C."/>
            <person name="Yuan D."/>
            <person name="Miao W."/>
        </authorList>
    </citation>
    <scope>NUCLEOTIDE SEQUENCE [LARGE SCALE GENOMIC DNA]</scope>
    <source>
        <strain evidence="4">36N120E</strain>
    </source>
</reference>
<name>A0A0V0QT62_PSEPJ</name>
<evidence type="ECO:0000313" key="5">
    <source>
        <dbReference type="Proteomes" id="UP000054937"/>
    </source>
</evidence>
<dbReference type="EMBL" id="LDAU01000110">
    <property type="protein sequence ID" value="KRX05162.1"/>
    <property type="molecule type" value="Genomic_DNA"/>
</dbReference>
<evidence type="ECO:0000259" key="3">
    <source>
        <dbReference type="PROSITE" id="PS50006"/>
    </source>
</evidence>
<feature type="region of interest" description="Disordered" evidence="1">
    <location>
        <begin position="909"/>
        <end position="1002"/>
    </location>
</feature>
<dbReference type="Gene3D" id="2.60.200.20">
    <property type="match status" value="1"/>
</dbReference>
<gene>
    <name evidence="4" type="ORF">PPERSA_06796</name>
</gene>
<dbReference type="InParanoid" id="A0A0V0QT62"/>
<feature type="domain" description="FHA" evidence="3">
    <location>
        <begin position="782"/>
        <end position="831"/>
    </location>
</feature>
<keyword evidence="2" id="KW-1133">Transmembrane helix</keyword>
<sequence>MPQIQMRIWSLVFLLQAMFESTPLSILQYINNTMSDSNYWGDILILISFALSVMTIIFYLVSLVVLLFQNDAIMLKTWRDQLDEQISLRGFSKFSDRKADSTINISRDKKNQKQKLIKNQVMYDRVKLASDQKKNIIIKDLTEHTADSFISQLYPLPSKLTIKHIDQLLKLQICKMRAILPLSQQESQKQVLDQKQYKLNLDSHVYEEVEINFSKCNMGYQQFRKLIQINARKLCLNFSQNGAILYTNTVLLIQRQQKPKNEGNQFGFTDVVNTNAQNQEDFENISINESVVELQLILKQCNLSQSSMDNLTNCIKNSKNLEILDLNISNNNINDLSHIFTISKYAQQNNNYKGLTQVIIDISNNNQQNPQKGFYQLYNSMITNCKDLTMIKFDFSHNFLELNDIQLTDFENKFASFIGVHNAQSEMDSVAQEKDDNEENYQYDSYNENEYKQQLKKTQKEITIDIMKVQEMGTNKQVYHDIPQILQNLPQITEQDLENDSNMMNSPNYQKINLSQSENKNNECGNNDNNNLGASIENKSSFSNNLGVTIKNKSSFSNNLMPPSPVKNVELQYLSIKKEANSNQQLIEQEYKDLESSEILGKSYNYELFSQRYGDKLIEIHFNFSYNKLNDNFLTFLFSKILKYQKNLQKLTLNFNNQQQSKTFTINGIRNFFVNLMTLENIEQIYVDFTKNRNLLNYYIGNEVLNYSIRGSMKIQDYLNNYLSYALLPQNCIKLTVVDTTPDDVNQQMVGFQKGESFWIYFEEGIILRQPSKDLSKFKNVVLIGREDDQIPVKQGIQFHKNDFSVSRTQAQILYNLDNEGNYYIQDLGLNNCTFQLMPKVQYSIFTGSEVILGRPFLSGFVKLYIYILDINYNEESVENDDVIEKIIPQKDQQGQVVKWLKRHNRKQNKTYFENKNKYDYQSNNLNSNNNMMNASHKYKQKQYHQMNLSKQKVSPQQMGMSRSRQPRSKKPSGDMNNSRRRNEPVSLYTSPAKKPVINFNSQERNIQYSQGLNSSRQARSSNKKTTIQDYNFYVNQINMNLSQNNNLLGLNKVECPMLTSSKQNKSLSNMQQDQNENALVNIPKPQPTPRAYKQIEQNQDQNLKSNSNQSKKIKEQNWENKSEIYMSDDNLGDIQEEESEEFKGGAQILQENQNQNESISISQQMEQSSESSIQDPFELQNQILSPKRKKENDLTLFHRESQRQQEELNVSIPQEQSFIQTKNQMVNQYLNQEIEEQSHKPQSVVYTDVSEQIEFTESKLLEYQSIKFDKNQQKIQQNYPNIGKQENQKDCVEIESQYRIAQSDSSKQYQNNQEEGVQSGYLPKSLIKSEKLQKQKEDEQLKTQFSADETRRNLLEKQETIQSKLSDNYNNIQLKAEVQQDEISNYITYQNKEANQVKKDSQQYQQQEFNQKISDFQPQNQDKNFSSNNNLNIQSSSSKVFKKLISNTLPVRKSGDFSSNFEFGDQSQEQFKRGLNQQDSKDFSISGYIRQESQQKRKNIDENDPKRLRTKGTQDFNLQFLYEEQINDDEEGNESPSEQKDKYHYEDKILEKKEINKESIMTNSQLIKNFKRQHQQLLDSFTPITNQKDKSSFNNKISQEDEQNKGNLPQTNQSYNVNYNISIIAQIGRQFKQFSFNVKEGDSIKVGTNPDCDLSIHESKQFIEQVQDEHCSIGRNVYGNWYVKVNDKDENNKTYLKMKNRAYPTQKMIYKLSDNMLVNMGLTTFKVSVNNIE</sequence>
<keyword evidence="2" id="KW-0472">Membrane</keyword>
<accession>A0A0V0QT62</accession>
<organism evidence="4 5">
    <name type="scientific">Pseudocohnilembus persalinus</name>
    <name type="common">Ciliate</name>
    <dbReference type="NCBI Taxonomy" id="266149"/>
    <lineage>
        <taxon>Eukaryota</taxon>
        <taxon>Sar</taxon>
        <taxon>Alveolata</taxon>
        <taxon>Ciliophora</taxon>
        <taxon>Intramacronucleata</taxon>
        <taxon>Oligohymenophorea</taxon>
        <taxon>Scuticociliatia</taxon>
        <taxon>Philasterida</taxon>
        <taxon>Pseudocohnilembidae</taxon>
        <taxon>Pseudocohnilembus</taxon>
    </lineage>
</organism>
<feature type="region of interest" description="Disordered" evidence="1">
    <location>
        <begin position="1303"/>
        <end position="1323"/>
    </location>
</feature>
<keyword evidence="5" id="KW-1185">Reference proteome</keyword>